<dbReference type="GO" id="GO:0003677">
    <property type="term" value="F:DNA binding"/>
    <property type="evidence" value="ECO:0007669"/>
    <property type="project" value="UniProtKB-KW"/>
</dbReference>
<dbReference type="SUPFAM" id="SSF55136">
    <property type="entry name" value="Probable bacterial effector-binding domain"/>
    <property type="match status" value="1"/>
</dbReference>
<dbReference type="GO" id="GO:0003700">
    <property type="term" value="F:DNA-binding transcription factor activity"/>
    <property type="evidence" value="ECO:0007669"/>
    <property type="project" value="InterPro"/>
</dbReference>
<gene>
    <name evidence="3" type="ORF">H8699_03955</name>
</gene>
<dbReference type="AlphaFoldDB" id="A0A926HMG7"/>
<dbReference type="InterPro" id="IPR000551">
    <property type="entry name" value="MerR-type_HTH_dom"/>
</dbReference>
<dbReference type="InterPro" id="IPR047057">
    <property type="entry name" value="MerR_fam"/>
</dbReference>
<dbReference type="Gene3D" id="3.20.80.10">
    <property type="entry name" value="Regulatory factor, effector binding domain"/>
    <property type="match status" value="1"/>
</dbReference>
<protein>
    <submittedName>
        <fullName evidence="3">MerR family transcriptional regulator</fullName>
    </submittedName>
</protein>
<name>A0A926HMG7_9FIRM</name>
<sequence length="272" mass="30812">MYRIGEFSQLSKTTIKTLRYYGEVGLLNPAFVDAQSGYRYYTTEQLIPLQRIVALRQAGLGVEEVRQIMSGADAQDMLMRHRGQMHRELQQIQRQLARIDTLLKSGKEELFMKYQAVIKQVPSYTVYYKQGLVPTPAQLEAFILGSAQECLAANPGITCVEPDYCYVSYLDPEYKPENMLVEYGQAVNAAGTQTDTIKFKTLPATEVISVYHQGPYESVGSAFAFALNWAKDNGYRTAGLPRERYIDGKWNQPDPEKWLTEIQIPIQSAAKI</sequence>
<dbReference type="RefSeq" id="WP_249284578.1">
    <property type="nucleotide sequence ID" value="NZ_JACRSO010000001.1"/>
</dbReference>
<evidence type="ECO:0000313" key="3">
    <source>
        <dbReference type="EMBL" id="MBC8528590.1"/>
    </source>
</evidence>
<dbReference type="PANTHER" id="PTHR30204">
    <property type="entry name" value="REDOX-CYCLING DRUG-SENSING TRANSCRIPTIONAL ACTIVATOR SOXR"/>
    <property type="match status" value="1"/>
</dbReference>
<keyword evidence="4" id="KW-1185">Reference proteome</keyword>
<dbReference type="Proteomes" id="UP000654279">
    <property type="component" value="Unassembled WGS sequence"/>
</dbReference>
<evidence type="ECO:0000259" key="2">
    <source>
        <dbReference type="PROSITE" id="PS50937"/>
    </source>
</evidence>
<dbReference type="Pfam" id="PF06445">
    <property type="entry name" value="GyrI-like"/>
    <property type="match status" value="1"/>
</dbReference>
<accession>A0A926HMG7</accession>
<dbReference type="Gene3D" id="1.10.1660.10">
    <property type="match status" value="1"/>
</dbReference>
<evidence type="ECO:0000256" key="1">
    <source>
        <dbReference type="ARBA" id="ARBA00023125"/>
    </source>
</evidence>
<dbReference type="InterPro" id="IPR029442">
    <property type="entry name" value="GyrI-like"/>
</dbReference>
<feature type="domain" description="HTH merR-type" evidence="2">
    <location>
        <begin position="1"/>
        <end position="71"/>
    </location>
</feature>
<dbReference type="PANTHER" id="PTHR30204:SF97">
    <property type="entry name" value="MERR FAMILY REGULATORY PROTEIN"/>
    <property type="match status" value="1"/>
</dbReference>
<dbReference type="InterPro" id="IPR010499">
    <property type="entry name" value="AraC_E-bd"/>
</dbReference>
<dbReference type="SMART" id="SM00871">
    <property type="entry name" value="AraC_E_bind"/>
    <property type="match status" value="1"/>
</dbReference>
<dbReference type="SMART" id="SM00422">
    <property type="entry name" value="HTH_MERR"/>
    <property type="match status" value="1"/>
</dbReference>
<proteinExistence type="predicted"/>
<evidence type="ECO:0000313" key="4">
    <source>
        <dbReference type="Proteomes" id="UP000654279"/>
    </source>
</evidence>
<organism evidence="3 4">
    <name type="scientific">Luoshenia tenuis</name>
    <dbReference type="NCBI Taxonomy" id="2763654"/>
    <lineage>
        <taxon>Bacteria</taxon>
        <taxon>Bacillati</taxon>
        <taxon>Bacillota</taxon>
        <taxon>Clostridia</taxon>
        <taxon>Christensenellales</taxon>
        <taxon>Christensenellaceae</taxon>
        <taxon>Luoshenia</taxon>
    </lineage>
</organism>
<dbReference type="InterPro" id="IPR009061">
    <property type="entry name" value="DNA-bd_dom_put_sf"/>
</dbReference>
<dbReference type="PROSITE" id="PS50937">
    <property type="entry name" value="HTH_MERR_2"/>
    <property type="match status" value="1"/>
</dbReference>
<dbReference type="Pfam" id="PF13411">
    <property type="entry name" value="MerR_1"/>
    <property type="match status" value="1"/>
</dbReference>
<dbReference type="SUPFAM" id="SSF46955">
    <property type="entry name" value="Putative DNA-binding domain"/>
    <property type="match status" value="1"/>
</dbReference>
<reference evidence="3" key="1">
    <citation type="submission" date="2020-08" db="EMBL/GenBank/DDBJ databases">
        <title>Genome public.</title>
        <authorList>
            <person name="Liu C."/>
            <person name="Sun Q."/>
        </authorList>
    </citation>
    <scope>NUCLEOTIDE SEQUENCE</scope>
    <source>
        <strain evidence="3">NSJ-44</strain>
    </source>
</reference>
<comment type="caution">
    <text evidence="3">The sequence shown here is derived from an EMBL/GenBank/DDBJ whole genome shotgun (WGS) entry which is preliminary data.</text>
</comment>
<dbReference type="CDD" id="cd01107">
    <property type="entry name" value="HTH_BmrR"/>
    <property type="match status" value="1"/>
</dbReference>
<dbReference type="EMBL" id="JACRSO010000001">
    <property type="protein sequence ID" value="MBC8528590.1"/>
    <property type="molecule type" value="Genomic_DNA"/>
</dbReference>
<keyword evidence="1" id="KW-0238">DNA-binding</keyword>
<dbReference type="InterPro" id="IPR011256">
    <property type="entry name" value="Reg_factor_effector_dom_sf"/>
</dbReference>